<dbReference type="PANTHER" id="PTHR43253:SF1">
    <property type="entry name" value="TRICORN PROTEASE HOMOLOG 2-RELATED"/>
    <property type="match status" value="1"/>
</dbReference>
<dbReference type="SUPFAM" id="SSF52096">
    <property type="entry name" value="ClpP/crotonase"/>
    <property type="match status" value="1"/>
</dbReference>
<dbReference type="Gene3D" id="2.120.10.60">
    <property type="entry name" value="Tricorn protease N-terminal domain"/>
    <property type="match status" value="1"/>
</dbReference>
<dbReference type="PIRSF" id="PIRSF036421">
    <property type="entry name" value="Tricorn_protease"/>
    <property type="match status" value="1"/>
</dbReference>
<organism evidence="11 12">
    <name type="scientific">Polaribacter irgensii 23-P</name>
    <dbReference type="NCBI Taxonomy" id="313594"/>
    <lineage>
        <taxon>Bacteria</taxon>
        <taxon>Pseudomonadati</taxon>
        <taxon>Bacteroidota</taxon>
        <taxon>Flavobacteriia</taxon>
        <taxon>Flavobacteriales</taxon>
        <taxon>Flavobacteriaceae</taxon>
    </lineage>
</organism>
<keyword evidence="3 7" id="KW-0963">Cytoplasm</keyword>
<dbReference type="GO" id="GO:0005737">
    <property type="term" value="C:cytoplasm"/>
    <property type="evidence" value="ECO:0007669"/>
    <property type="project" value="UniProtKB-SubCell"/>
</dbReference>
<evidence type="ECO:0000256" key="5">
    <source>
        <dbReference type="ARBA" id="ARBA00022801"/>
    </source>
</evidence>
<dbReference type="GO" id="GO:0006508">
    <property type="term" value="P:proteolysis"/>
    <property type="evidence" value="ECO:0007669"/>
    <property type="project" value="UniProtKB-UniRule"/>
</dbReference>
<dbReference type="Pfam" id="PF14684">
    <property type="entry name" value="Tricorn_C1"/>
    <property type="match status" value="1"/>
</dbReference>
<dbReference type="Pfam" id="PF26550">
    <property type="entry name" value="Tricorn_2nd"/>
    <property type="match status" value="1"/>
</dbReference>
<evidence type="ECO:0000256" key="4">
    <source>
        <dbReference type="ARBA" id="ARBA00022670"/>
    </source>
</evidence>
<gene>
    <name evidence="11" type="ORF">PI23P_08520</name>
</gene>
<accession>A4BZR3</accession>
<evidence type="ECO:0000256" key="2">
    <source>
        <dbReference type="ARBA" id="ARBA00008524"/>
    </source>
</evidence>
<proteinExistence type="inferred from homology"/>
<dbReference type="SMART" id="SM00245">
    <property type="entry name" value="TSPc"/>
    <property type="match status" value="1"/>
</dbReference>
<dbReference type="Gene3D" id="2.130.10.10">
    <property type="entry name" value="YVTN repeat-like/Quinoprotein amine dehydrogenase"/>
    <property type="match status" value="1"/>
</dbReference>
<dbReference type="EMBL" id="AAOG01000002">
    <property type="protein sequence ID" value="EAR12656.1"/>
    <property type="molecule type" value="Genomic_DNA"/>
</dbReference>
<dbReference type="InterPro" id="IPR029414">
    <property type="entry name" value="Tricorn_PDZ"/>
</dbReference>
<evidence type="ECO:0000256" key="3">
    <source>
        <dbReference type="ARBA" id="ARBA00022490"/>
    </source>
</evidence>
<evidence type="ECO:0000256" key="9">
    <source>
        <dbReference type="SAM" id="Coils"/>
    </source>
</evidence>
<keyword evidence="6 7" id="KW-0720">Serine protease</keyword>
<comment type="function">
    <text evidence="7">Degrades oligopeptides.</text>
</comment>
<dbReference type="EC" id="3.4.21.-" evidence="7"/>
<dbReference type="PANTHER" id="PTHR43253">
    <property type="entry name" value="TRICORN PROTEASE HOMOLOG 2-RELATED"/>
    <property type="match status" value="1"/>
</dbReference>
<name>A4BZR3_9FLAO</name>
<dbReference type="Gene3D" id="2.30.42.10">
    <property type="match status" value="1"/>
</dbReference>
<dbReference type="Gene3D" id="3.30.750.44">
    <property type="match status" value="1"/>
</dbReference>
<feature type="active site" description="Charge relay system" evidence="8">
    <location>
        <position position="738"/>
    </location>
</feature>
<feature type="domain" description="Tail specific protease" evidence="10">
    <location>
        <begin position="837"/>
        <end position="1031"/>
    </location>
</feature>
<reference evidence="11 12" key="1">
    <citation type="submission" date="2006-02" db="EMBL/GenBank/DDBJ databases">
        <authorList>
            <person name="Murray A."/>
            <person name="Staley J."/>
            <person name="Ferriera S."/>
            <person name="Johnson J."/>
            <person name="Kravitz S."/>
            <person name="Halpern A."/>
            <person name="Remington K."/>
            <person name="Beeson K."/>
            <person name="Tran B."/>
            <person name="Rogers Y.-H."/>
            <person name="Friedman R."/>
            <person name="Venter J.C."/>
        </authorList>
    </citation>
    <scope>NUCLEOTIDE SEQUENCE [LARGE SCALE GENOMIC DNA]</scope>
    <source>
        <strain evidence="11 12">23-P</strain>
    </source>
</reference>
<comment type="similarity">
    <text evidence="2 7">Belongs to the peptidase S41B family.</text>
</comment>
<dbReference type="InterPro" id="IPR015943">
    <property type="entry name" value="WD40/YVTN_repeat-like_dom_sf"/>
</dbReference>
<dbReference type="AlphaFoldDB" id="A4BZR3"/>
<feature type="active site" description="Charge relay system" evidence="8">
    <location>
        <position position="1020"/>
    </location>
</feature>
<dbReference type="Pfam" id="PF14685">
    <property type="entry name" value="PDZ_Tricorn"/>
    <property type="match status" value="1"/>
</dbReference>
<keyword evidence="12" id="KW-1185">Reference proteome</keyword>
<dbReference type="InterPro" id="IPR028204">
    <property type="entry name" value="Tricorn_C1"/>
</dbReference>
<dbReference type="InterPro" id="IPR029045">
    <property type="entry name" value="ClpP/crotonase-like_dom_sf"/>
</dbReference>
<dbReference type="InterPro" id="IPR012393">
    <property type="entry name" value="Tricorn_protease"/>
</dbReference>
<keyword evidence="4 7" id="KW-0645">Protease</keyword>
<dbReference type="CDD" id="cd07562">
    <property type="entry name" value="Peptidase_S41_TRI"/>
    <property type="match status" value="1"/>
</dbReference>
<dbReference type="STRING" id="313594.PI23P_08520"/>
<dbReference type="Pfam" id="PF26549">
    <property type="entry name" value="Tricorn_N"/>
    <property type="match status" value="1"/>
</dbReference>
<dbReference type="InterPro" id="IPR005151">
    <property type="entry name" value="Tail-specific_protease"/>
</dbReference>
<keyword evidence="9" id="KW-0175">Coiled coil</keyword>
<dbReference type="Gene3D" id="3.90.226.10">
    <property type="entry name" value="2-enoyl-CoA Hydratase, Chain A, domain 1"/>
    <property type="match status" value="1"/>
</dbReference>
<comment type="subcellular location">
    <subcellularLocation>
        <location evidence="1 7">Cytoplasm</location>
    </subcellularLocation>
</comment>
<sequence length="1081" mass="121749">MKRKLLLFFTFVVLYCHSQNTRLLRQPALSQTTVAFVHAGDLWKVGIAGGNAIRLTSDAGSETDPHFSKDGKWIAFTAQYDGNTDIFLVSTSGGEPKRLTYHPSNDVAQGWTPDGKILFRSDRASKPTQTNTFYTVSTAGGMPEAFGIPRAAYGKISEDNTYMAYTPITSWDAEWRNYRGGQAMPIWIINLETKELTKTPQKDGERHVNPIWYKGNVYYISERDYTANIWSYNIKTKKEEQMTFHKKFDVKNIDANSNQIIYEQAGFLHLLNPETKETKQINISVKGDLNYSRTRWMDVPGKKLINPNVSPKGERAIFEYRGEIFTVPKKNGTWRNLTNSSGVADRSPIWSPNGDKVAWFSDASGEYQMVIADQNGANQETIKLPNPTFYFQPDWSPDGKHIAYTDTNFVIWILNLKTKKITKVAADGYAHPNRTMNPKWSPDSDWIAYAKQNKNNFKSIYAYQISTKKTIQITDLIADAITPVWDASGKYIYTLASTDYGLQSGWLDMSSYDSSVTRSLYCIVLDSKGQSPILPKTDEEFAKIETTETENKNAKENTKDLKDNKTSIDENGIFDRAVVLKLPARNYTALLKGPKNKVFISEIIENTPGLTLQSYDVLKEKSTIFATEVSTMNASNDRNSILISKKGVWSLENSTDEKSGKESLQTALKIKVDPKAEAHQIFKEGWRYMRDFLYVDNVHGAPWDAIYKWYAPWIHDVKHRTDLNYVVDIMSGEVAIGHSYVSGGDLPNINRVPVGLLGADLEKNRGRYQFKKIYKGERWNPTITAPLGAPGINVHEGDYLLAINGVSLTSKMNPYLLLEQTAGREIYIKVNDIPSEKEARTVLITPTSNERSLRSVDWIESNRRKVNALSNGKLAYVYVPNTSEPGFTSFNRYYFSQQDKKGVIIDERNNGGGSAADYIIDIMSRDIVGYFNSKTKSRRPWTTPMAGIWGPKVMLINERAGSGGDLLPYMFKEKKIGPLIGTRTWGGLVGTWDTPAFIDGGRMVAPRGGFYDVAGNWAVEGEGVAPDIEVHQNPKEVLSGKDPQLERAVEEALKLLKEKEFKLKAEPIAPIRSKRPAGYDE</sequence>
<dbReference type="eggNOG" id="COG0793">
    <property type="taxonomic scope" value="Bacteria"/>
</dbReference>
<dbReference type="Pfam" id="PF03572">
    <property type="entry name" value="Peptidase_S41"/>
    <property type="match status" value="1"/>
</dbReference>
<evidence type="ECO:0000313" key="12">
    <source>
        <dbReference type="Proteomes" id="UP000003053"/>
    </source>
</evidence>
<dbReference type="HOGENOM" id="CLU_005503_0_0_10"/>
<dbReference type="OrthoDB" id="9815657at2"/>
<evidence type="ECO:0000256" key="6">
    <source>
        <dbReference type="ARBA" id="ARBA00022825"/>
    </source>
</evidence>
<dbReference type="eggNOG" id="COG4946">
    <property type="taxonomic scope" value="Bacteria"/>
</dbReference>
<evidence type="ECO:0000256" key="8">
    <source>
        <dbReference type="PIRSR" id="PIRSR036421-1"/>
    </source>
</evidence>
<dbReference type="RefSeq" id="WP_004570324.1">
    <property type="nucleotide sequence ID" value="NZ_CH724148.1"/>
</dbReference>
<keyword evidence="5 7" id="KW-0378">Hydrolase</keyword>
<evidence type="ECO:0000256" key="7">
    <source>
        <dbReference type="PIRNR" id="PIRNR036421"/>
    </source>
</evidence>
<dbReference type="Proteomes" id="UP000003053">
    <property type="component" value="Unassembled WGS sequence"/>
</dbReference>
<evidence type="ECO:0000259" key="10">
    <source>
        <dbReference type="SMART" id="SM00245"/>
    </source>
</evidence>
<dbReference type="SUPFAM" id="SSF69304">
    <property type="entry name" value="Tricorn protease N-terminal domain"/>
    <property type="match status" value="2"/>
</dbReference>
<evidence type="ECO:0000313" key="11">
    <source>
        <dbReference type="EMBL" id="EAR12656.1"/>
    </source>
</evidence>
<feature type="active site" description="Nucleophile" evidence="8">
    <location>
        <position position="962"/>
    </location>
</feature>
<feature type="coiled-coil region" evidence="9">
    <location>
        <begin position="544"/>
        <end position="571"/>
    </location>
</feature>
<protein>
    <recommendedName>
        <fullName evidence="7">Tricorn protease homolog</fullName>
        <ecNumber evidence="7">3.4.21.-</ecNumber>
    </recommendedName>
</protein>
<dbReference type="InterPro" id="IPR036034">
    <property type="entry name" value="PDZ_sf"/>
</dbReference>
<dbReference type="GO" id="GO:0008236">
    <property type="term" value="F:serine-type peptidase activity"/>
    <property type="evidence" value="ECO:0007669"/>
    <property type="project" value="UniProtKB-UniRule"/>
</dbReference>
<evidence type="ECO:0000256" key="1">
    <source>
        <dbReference type="ARBA" id="ARBA00004496"/>
    </source>
</evidence>
<dbReference type="SUPFAM" id="SSF50156">
    <property type="entry name" value="PDZ domain-like"/>
    <property type="match status" value="1"/>
</dbReference>
<comment type="caution">
    <text evidence="11">The sequence shown here is derived from an EMBL/GenBank/DDBJ whole genome shotgun (WGS) entry which is preliminary data.</text>
</comment>